<sequence length="214" mass="23651">MAEIAATDPDVVVRLASTAPNDLGVVLRKPGKSRTELFLTTRRGVRLVREGVTTTWSWAHVVTSDPLPFCAAVMDAAIWAQASIPISTSAQAAGAIAIREILNVTSLWGENVQVYNRYMHTDDPTRPYLAPLPDFPSLRNAVRDQVRSSVNFGDHVALDRWWLVTYFGKHVAVVDFESGVLHQTDRVERLPVGFGVDGRKAIRGLVMDLISREC</sequence>
<comment type="caution">
    <text evidence="1">The sequence shown here is derived from an EMBL/GenBank/DDBJ whole genome shotgun (WGS) entry which is preliminary data.</text>
</comment>
<protein>
    <submittedName>
        <fullName evidence="1">Uncharacterized protein</fullName>
    </submittedName>
</protein>
<evidence type="ECO:0000313" key="2">
    <source>
        <dbReference type="Proteomes" id="UP001597347"/>
    </source>
</evidence>
<name>A0ABW4LCA4_9MICO</name>
<dbReference type="Proteomes" id="UP001597347">
    <property type="component" value="Unassembled WGS sequence"/>
</dbReference>
<proteinExistence type="predicted"/>
<accession>A0ABW4LCA4</accession>
<gene>
    <name evidence="1" type="ORF">ACFSBI_05165</name>
</gene>
<evidence type="ECO:0000313" key="1">
    <source>
        <dbReference type="EMBL" id="MFD1720932.1"/>
    </source>
</evidence>
<dbReference type="RefSeq" id="WP_377932705.1">
    <property type="nucleotide sequence ID" value="NZ_JBHUEA010000005.1"/>
</dbReference>
<keyword evidence="2" id="KW-1185">Reference proteome</keyword>
<reference evidence="2" key="1">
    <citation type="journal article" date="2019" name="Int. J. Syst. Evol. Microbiol.">
        <title>The Global Catalogue of Microorganisms (GCM) 10K type strain sequencing project: providing services to taxonomists for standard genome sequencing and annotation.</title>
        <authorList>
            <consortium name="The Broad Institute Genomics Platform"/>
            <consortium name="The Broad Institute Genome Sequencing Center for Infectious Disease"/>
            <person name="Wu L."/>
            <person name="Ma J."/>
        </authorList>
    </citation>
    <scope>NUCLEOTIDE SEQUENCE [LARGE SCALE GENOMIC DNA]</scope>
    <source>
        <strain evidence="2">CGMCC 1.12471</strain>
    </source>
</reference>
<organism evidence="1 2">
    <name type="scientific">Amnibacterium endophyticum</name>
    <dbReference type="NCBI Taxonomy" id="2109337"/>
    <lineage>
        <taxon>Bacteria</taxon>
        <taxon>Bacillati</taxon>
        <taxon>Actinomycetota</taxon>
        <taxon>Actinomycetes</taxon>
        <taxon>Micrococcales</taxon>
        <taxon>Microbacteriaceae</taxon>
        <taxon>Amnibacterium</taxon>
    </lineage>
</organism>
<dbReference type="EMBL" id="JBHUEA010000005">
    <property type="protein sequence ID" value="MFD1720932.1"/>
    <property type="molecule type" value="Genomic_DNA"/>
</dbReference>